<protein>
    <submittedName>
        <fullName evidence="2">Uncharacterized protein</fullName>
    </submittedName>
</protein>
<gene>
    <name evidence="2" type="ORF">EVJ58_g7359</name>
</gene>
<feature type="compositionally biased region" description="Low complexity" evidence="1">
    <location>
        <begin position="203"/>
        <end position="214"/>
    </location>
</feature>
<accession>A0A4Y9Y514</accession>
<name>A0A4Y9Y514_9APHY</name>
<feature type="compositionally biased region" description="Polar residues" evidence="1">
    <location>
        <begin position="167"/>
        <end position="176"/>
    </location>
</feature>
<dbReference type="AlphaFoldDB" id="A0A4Y9Y514"/>
<sequence length="437" mass="48704">MRFRSPEDPEIKSTQELIVLQIASDTRETHTRRVLVRLPGSYEDLVTIANQTFDLAVDASGVRFYTQEIAGNKGVNVEITSDAWDVVKTVLTSVIVEPSDTDAREPKRAPRKSVAPPQPDRVITHDVGAAPTKDVIDAARRLSRMSLAPEGNRRRTSRRSFAPLSPPRSTRVSQGSGPRKSSLPPNEEFDEENDEFEEEESVVFRSRSVGRRQVIASEDEEDEEVEDELHDELHEDDGEDDAVEGSFVVDEEDSASPPRQPSPQQQQSPPPSQSPKAPVSKTERRGSEQRNVSQAAAAPSPKIKQERDATGNTAPKSAIKEEPVAKPQASEPPFPHPRVGPDERFVVIIEYDDGTSDDMQTMFKTRGRHTVSKVLTQACRTFDIDDLYDRAQLLMVIDTEEDGEIVEHRYICPKTMTMANVGAEPEARFIVQVDDEV</sequence>
<dbReference type="EMBL" id="SEKV01000468">
    <property type="protein sequence ID" value="TFY56893.1"/>
    <property type="molecule type" value="Genomic_DNA"/>
</dbReference>
<feature type="compositionally biased region" description="Acidic residues" evidence="1">
    <location>
        <begin position="217"/>
        <end position="254"/>
    </location>
</feature>
<feature type="compositionally biased region" description="Acidic residues" evidence="1">
    <location>
        <begin position="187"/>
        <end position="201"/>
    </location>
</feature>
<organism evidence="2 3">
    <name type="scientific">Rhodofomes roseus</name>
    <dbReference type="NCBI Taxonomy" id="34475"/>
    <lineage>
        <taxon>Eukaryota</taxon>
        <taxon>Fungi</taxon>
        <taxon>Dikarya</taxon>
        <taxon>Basidiomycota</taxon>
        <taxon>Agaricomycotina</taxon>
        <taxon>Agaricomycetes</taxon>
        <taxon>Polyporales</taxon>
        <taxon>Rhodofomes</taxon>
    </lineage>
</organism>
<proteinExistence type="predicted"/>
<evidence type="ECO:0000313" key="3">
    <source>
        <dbReference type="Proteomes" id="UP000298390"/>
    </source>
</evidence>
<evidence type="ECO:0000313" key="2">
    <source>
        <dbReference type="EMBL" id="TFY56893.1"/>
    </source>
</evidence>
<dbReference type="STRING" id="34475.A0A4Y9Y514"/>
<comment type="caution">
    <text evidence="2">The sequence shown here is derived from an EMBL/GenBank/DDBJ whole genome shotgun (WGS) entry which is preliminary data.</text>
</comment>
<reference evidence="2 3" key="1">
    <citation type="submission" date="2019-01" db="EMBL/GenBank/DDBJ databases">
        <title>Genome sequencing of the rare red list fungi Fomitopsis rosea.</title>
        <authorList>
            <person name="Buettner E."/>
            <person name="Kellner H."/>
        </authorList>
    </citation>
    <scope>NUCLEOTIDE SEQUENCE [LARGE SCALE GENOMIC DNA]</scope>
    <source>
        <strain evidence="2 3">DSM 105464</strain>
    </source>
</reference>
<feature type="region of interest" description="Disordered" evidence="1">
    <location>
        <begin position="98"/>
        <end position="341"/>
    </location>
</feature>
<evidence type="ECO:0000256" key="1">
    <source>
        <dbReference type="SAM" id="MobiDB-lite"/>
    </source>
</evidence>
<dbReference type="Proteomes" id="UP000298390">
    <property type="component" value="Unassembled WGS sequence"/>
</dbReference>